<name>A0ABR9H8H2_9BACT</name>
<dbReference type="EMBL" id="JADBGG010000041">
    <property type="protein sequence ID" value="MBE1427026.1"/>
    <property type="molecule type" value="Genomic_DNA"/>
</dbReference>
<dbReference type="Proteomes" id="UP000639010">
    <property type="component" value="Unassembled WGS sequence"/>
</dbReference>
<organism evidence="2 3">
    <name type="scientific">Desulfomicrobium macestii</name>
    <dbReference type="NCBI Taxonomy" id="90731"/>
    <lineage>
        <taxon>Bacteria</taxon>
        <taxon>Pseudomonadati</taxon>
        <taxon>Thermodesulfobacteriota</taxon>
        <taxon>Desulfovibrionia</taxon>
        <taxon>Desulfovibrionales</taxon>
        <taxon>Desulfomicrobiaceae</taxon>
        <taxon>Desulfomicrobium</taxon>
    </lineage>
</organism>
<gene>
    <name evidence="2" type="ORF">H4684_003710</name>
</gene>
<protein>
    <recommendedName>
        <fullName evidence="1">Helix-turn-helix domain-containing protein</fullName>
    </recommendedName>
</protein>
<dbReference type="RefSeq" id="WP_407644775.1">
    <property type="nucleotide sequence ID" value="NZ_JADBGG010000041.1"/>
</dbReference>
<accession>A0ABR9H8H2</accession>
<evidence type="ECO:0000259" key="1">
    <source>
        <dbReference type="Pfam" id="PF12728"/>
    </source>
</evidence>
<proteinExistence type="predicted"/>
<comment type="caution">
    <text evidence="2">The sequence shown here is derived from an EMBL/GenBank/DDBJ whole genome shotgun (WGS) entry which is preliminary data.</text>
</comment>
<sequence>MVSTQKETERMWNEHQAADYLGMKVATLRFWRTKSRGPRYVKYPSSRTVRYDKADLDLFLESSRVEPRYEQ</sequence>
<keyword evidence="3" id="KW-1185">Reference proteome</keyword>
<reference evidence="2 3" key="1">
    <citation type="submission" date="2020-10" db="EMBL/GenBank/DDBJ databases">
        <title>Genomic Encyclopedia of Type Strains, Phase IV (KMG-IV): sequencing the most valuable type-strain genomes for metagenomic binning, comparative biology and taxonomic classification.</title>
        <authorList>
            <person name="Goeker M."/>
        </authorList>
    </citation>
    <scope>NUCLEOTIDE SEQUENCE [LARGE SCALE GENOMIC DNA]</scope>
    <source>
        <strain evidence="2 3">DSM 4194</strain>
    </source>
</reference>
<dbReference type="SUPFAM" id="SSF46955">
    <property type="entry name" value="Putative DNA-binding domain"/>
    <property type="match status" value="1"/>
</dbReference>
<dbReference type="Pfam" id="PF12728">
    <property type="entry name" value="HTH_17"/>
    <property type="match status" value="1"/>
</dbReference>
<evidence type="ECO:0000313" key="2">
    <source>
        <dbReference type="EMBL" id="MBE1427026.1"/>
    </source>
</evidence>
<evidence type="ECO:0000313" key="3">
    <source>
        <dbReference type="Proteomes" id="UP000639010"/>
    </source>
</evidence>
<dbReference type="InterPro" id="IPR009061">
    <property type="entry name" value="DNA-bd_dom_put_sf"/>
</dbReference>
<dbReference type="InterPro" id="IPR041657">
    <property type="entry name" value="HTH_17"/>
</dbReference>
<feature type="domain" description="Helix-turn-helix" evidence="1">
    <location>
        <begin position="16"/>
        <end position="62"/>
    </location>
</feature>